<accession>A0AAW1B0S6</accession>
<evidence type="ECO:0000256" key="1">
    <source>
        <dbReference type="ARBA" id="ARBA00039658"/>
    </source>
</evidence>
<gene>
    <name evidence="3" type="ORF">NXF25_018772</name>
</gene>
<dbReference type="Pfam" id="PF17921">
    <property type="entry name" value="Integrase_H2C2"/>
    <property type="match status" value="1"/>
</dbReference>
<evidence type="ECO:0000313" key="3">
    <source>
        <dbReference type="EMBL" id="KAK9395411.1"/>
    </source>
</evidence>
<comment type="caution">
    <text evidence="3">The sequence shown here is derived from an EMBL/GenBank/DDBJ whole genome shotgun (WGS) entry which is preliminary data.</text>
</comment>
<feature type="domain" description="Integrase zinc-binding" evidence="2">
    <location>
        <begin position="122"/>
        <end position="154"/>
    </location>
</feature>
<evidence type="ECO:0000259" key="2">
    <source>
        <dbReference type="Pfam" id="PF17921"/>
    </source>
</evidence>
<proteinExistence type="predicted"/>
<sequence>VWTDHKNLEVLQTLRRLSPKHVRWAQYVWWFRFQLKYVPGKKNFLANALSRLPQYNSKQEEVVQAIMPPYRQAAARVVPHTVASGLEHELRTALQDDPWLRDNPGLLTKRGGLAWQGDKLYIPQALRQGVLQHCHNTKQAGHFGFLKTLHLARR</sequence>
<protein>
    <recommendedName>
        <fullName evidence="1">Gypsy retrotransposon integrase-like protein 1</fullName>
    </recommendedName>
</protein>
<dbReference type="InterPro" id="IPR050951">
    <property type="entry name" value="Retrovirus_Pol_polyprotein"/>
</dbReference>
<dbReference type="EMBL" id="JAOTOJ010000009">
    <property type="protein sequence ID" value="KAK9395411.1"/>
    <property type="molecule type" value="Genomic_DNA"/>
</dbReference>
<feature type="non-terminal residue" evidence="3">
    <location>
        <position position="1"/>
    </location>
</feature>
<dbReference type="InterPro" id="IPR041588">
    <property type="entry name" value="Integrase_H2C2"/>
</dbReference>
<name>A0AAW1B0S6_CROAD</name>
<evidence type="ECO:0000313" key="4">
    <source>
        <dbReference type="Proteomes" id="UP001474421"/>
    </source>
</evidence>
<dbReference type="Gene3D" id="1.10.340.70">
    <property type="match status" value="1"/>
</dbReference>
<organism evidence="3 4">
    <name type="scientific">Crotalus adamanteus</name>
    <name type="common">Eastern diamondback rattlesnake</name>
    <dbReference type="NCBI Taxonomy" id="8729"/>
    <lineage>
        <taxon>Eukaryota</taxon>
        <taxon>Metazoa</taxon>
        <taxon>Chordata</taxon>
        <taxon>Craniata</taxon>
        <taxon>Vertebrata</taxon>
        <taxon>Euteleostomi</taxon>
        <taxon>Lepidosauria</taxon>
        <taxon>Squamata</taxon>
        <taxon>Bifurcata</taxon>
        <taxon>Unidentata</taxon>
        <taxon>Episquamata</taxon>
        <taxon>Toxicofera</taxon>
        <taxon>Serpentes</taxon>
        <taxon>Colubroidea</taxon>
        <taxon>Viperidae</taxon>
        <taxon>Crotalinae</taxon>
        <taxon>Crotalus</taxon>
    </lineage>
</organism>
<dbReference type="AlphaFoldDB" id="A0AAW1B0S6"/>
<dbReference type="PANTHER" id="PTHR37984:SF5">
    <property type="entry name" value="PROTEIN NYNRIN-LIKE"/>
    <property type="match status" value="1"/>
</dbReference>
<keyword evidence="4" id="KW-1185">Reference proteome</keyword>
<reference evidence="3 4" key="1">
    <citation type="journal article" date="2024" name="Proc. Natl. Acad. Sci. U.S.A.">
        <title>The genetic regulatory architecture and epigenomic basis for age-related changes in rattlesnake venom.</title>
        <authorList>
            <person name="Hogan M.P."/>
            <person name="Holding M.L."/>
            <person name="Nystrom G.S."/>
            <person name="Colston T.J."/>
            <person name="Bartlett D.A."/>
            <person name="Mason A.J."/>
            <person name="Ellsworth S.A."/>
            <person name="Rautsaw R.M."/>
            <person name="Lawrence K.C."/>
            <person name="Strickland J.L."/>
            <person name="He B."/>
            <person name="Fraser P."/>
            <person name="Margres M.J."/>
            <person name="Gilbert D.M."/>
            <person name="Gibbs H.L."/>
            <person name="Parkinson C.L."/>
            <person name="Rokyta D.R."/>
        </authorList>
    </citation>
    <scope>NUCLEOTIDE SEQUENCE [LARGE SCALE GENOMIC DNA]</scope>
    <source>
        <strain evidence="3">DRR0105</strain>
    </source>
</reference>
<dbReference type="PANTHER" id="PTHR37984">
    <property type="entry name" value="PROTEIN CBG26694"/>
    <property type="match status" value="1"/>
</dbReference>
<dbReference type="Proteomes" id="UP001474421">
    <property type="component" value="Unassembled WGS sequence"/>
</dbReference>